<dbReference type="EMBL" id="HBEV01013005">
    <property type="protein sequence ID" value="CAD8592729.1"/>
    <property type="molecule type" value="Transcribed_RNA"/>
</dbReference>
<dbReference type="AlphaFoldDB" id="A0A7S0PV22"/>
<feature type="region of interest" description="Disordered" evidence="2">
    <location>
        <begin position="108"/>
        <end position="130"/>
    </location>
</feature>
<organism evidence="3">
    <name type="scientific">Micromonas pusilla</name>
    <name type="common">Picoplanktonic green alga</name>
    <name type="synonym">Chromulina pusilla</name>
    <dbReference type="NCBI Taxonomy" id="38833"/>
    <lineage>
        <taxon>Eukaryota</taxon>
        <taxon>Viridiplantae</taxon>
        <taxon>Chlorophyta</taxon>
        <taxon>Mamiellophyceae</taxon>
        <taxon>Mamiellales</taxon>
        <taxon>Mamiellaceae</taxon>
        <taxon>Micromonas</taxon>
    </lineage>
</organism>
<evidence type="ECO:0000256" key="2">
    <source>
        <dbReference type="SAM" id="MobiDB-lite"/>
    </source>
</evidence>
<evidence type="ECO:0000313" key="3">
    <source>
        <dbReference type="EMBL" id="CAD8592729.1"/>
    </source>
</evidence>
<evidence type="ECO:0000256" key="1">
    <source>
        <dbReference type="SAM" id="Coils"/>
    </source>
</evidence>
<accession>A0A7S0PV22</accession>
<sequence length="130" mass="13318">MVLHFRAHAGALAGRVAPALGAGRVDTAAPRGVSAGRRRAMSRRAEQAEEAASKIRAQLRAVESAEKARISRLGILGALVMTAAAVYALPHFDHTRAVISAVILGDETLSPRSKGPAGADSGGADSGEKV</sequence>
<proteinExistence type="predicted"/>
<reference evidence="3" key="1">
    <citation type="submission" date="2021-01" db="EMBL/GenBank/DDBJ databases">
        <authorList>
            <person name="Corre E."/>
            <person name="Pelletier E."/>
            <person name="Niang G."/>
            <person name="Scheremetjew M."/>
            <person name="Finn R."/>
            <person name="Kale V."/>
            <person name="Holt S."/>
            <person name="Cochrane G."/>
            <person name="Meng A."/>
            <person name="Brown T."/>
            <person name="Cohen L."/>
        </authorList>
    </citation>
    <scope>NUCLEOTIDE SEQUENCE</scope>
    <source>
        <strain evidence="3">CCMP494</strain>
    </source>
</reference>
<name>A0A7S0PV22_MICPS</name>
<protein>
    <submittedName>
        <fullName evidence="3">Uncharacterized protein</fullName>
    </submittedName>
</protein>
<gene>
    <name evidence="3" type="ORF">MSP1404_LOCUS10133</name>
</gene>
<keyword evidence="1" id="KW-0175">Coiled coil</keyword>
<feature type="compositionally biased region" description="Gly residues" evidence="2">
    <location>
        <begin position="120"/>
        <end position="130"/>
    </location>
</feature>
<feature type="coiled-coil region" evidence="1">
    <location>
        <begin position="38"/>
        <end position="68"/>
    </location>
</feature>